<sequence length="641" mass="66974">MQFASKVWKLLVGIKDALVLLLLIGFFTVLFAALSLRPSPAKVEGGALLLQLDGVLVEEKSTPDPFQLLLAQQAPVGEYPVRDVVRALESAAKDERITAVVLDLSRFLGGGQVHERAVAAAIDKVRAAKKPVLTFANAYADDGVMLAAHASEVWVDPMGAAFVSGPGGNHLFYKNLFDRFGVKAHVYRVGTYKSAVEPYLRADMSDAAKANYEDIYSALWEGWKADLAKARPKASVAQMTQDPAAWIAAGKGDLADASKAAGLVDRIGDRTEFEQRVAKIVGEAKGKDTSDHAARYRHTALATWLTANPAPTKGETIGVITVAGTIVDGDAGPGSAGGDRIARLLDDNLDKGFKALVVRVDSPGGSAMASERIRRAILRYREKKIPVVISMGNLAASGGYWVSTAGERIFAEPDTLTGSIGVFAVVTSFEKTLADLGITSDGVKTTPLSGEPDILGGFSPEVDALLQGSVESTYAKFLSVAGKARDMSPQAVDAVGQGRVWSGREAMERGLVDEMGGLDAALAYAAKKGGVGNKAWHAEYLAEPADPFDSLLAQVLARPSGEEAAISDYAALAAQVHARRMAQAGRAVEALAGTSGIQAYCLACTAVDGAVSGGPGAARSAGSGGLGSWLRLFAAGAQAGF</sequence>
<dbReference type="InterPro" id="IPR002142">
    <property type="entry name" value="Peptidase_S49"/>
</dbReference>
<keyword evidence="3" id="KW-0378">Hydrolase</keyword>
<comment type="similarity">
    <text evidence="1">Belongs to the peptidase S49 family.</text>
</comment>
<evidence type="ECO:0000259" key="5">
    <source>
        <dbReference type="Pfam" id="PF01343"/>
    </source>
</evidence>
<dbReference type="NCBIfam" id="TIGR00705">
    <property type="entry name" value="SppA_67K"/>
    <property type="match status" value="1"/>
</dbReference>
<dbReference type="Proteomes" id="UP000677126">
    <property type="component" value="Chromosome"/>
</dbReference>
<dbReference type="Gene3D" id="3.90.226.10">
    <property type="entry name" value="2-enoyl-CoA Hydratase, Chain A, domain 1"/>
    <property type="match status" value="2"/>
</dbReference>
<feature type="domain" description="Peptidase S49" evidence="5">
    <location>
        <begin position="126"/>
        <end position="279"/>
    </location>
</feature>
<dbReference type="CDD" id="cd07023">
    <property type="entry name" value="S49_Sppa_N_C"/>
    <property type="match status" value="1"/>
</dbReference>
<dbReference type="EMBL" id="CP054856">
    <property type="protein sequence ID" value="QVM83418.1"/>
    <property type="molecule type" value="Genomic_DNA"/>
</dbReference>
<dbReference type="SUPFAM" id="SSF52096">
    <property type="entry name" value="ClpP/crotonase"/>
    <property type="match status" value="2"/>
</dbReference>
<dbReference type="InterPro" id="IPR029045">
    <property type="entry name" value="ClpP/crotonase-like_dom_sf"/>
</dbReference>
<dbReference type="PANTHER" id="PTHR33209">
    <property type="entry name" value="PROTEASE 4"/>
    <property type="match status" value="1"/>
</dbReference>
<evidence type="ECO:0000256" key="1">
    <source>
        <dbReference type="ARBA" id="ARBA00008683"/>
    </source>
</evidence>
<reference evidence="6 7" key="1">
    <citation type="journal article" date="2021" name="Int. J. Syst. Evol. Microbiol.">
        <title>Novosphingobium decolorationis sp. nov., an aniline blue-decolourizing bacterium isolated from East Pacific sediment.</title>
        <authorList>
            <person name="Chen X."/>
            <person name="Dong B."/>
            <person name="Chen T."/>
            <person name="Ren N."/>
            <person name="Wang J."/>
            <person name="Xu Y."/>
            <person name="Yang J."/>
            <person name="Zhu S."/>
            <person name="Chen J."/>
        </authorList>
    </citation>
    <scope>NUCLEOTIDE SEQUENCE [LARGE SCALE GENOMIC DNA]</scope>
    <source>
        <strain evidence="6 7">502str22</strain>
    </source>
</reference>
<keyword evidence="7" id="KW-1185">Reference proteome</keyword>
<dbReference type="InterPro" id="IPR047272">
    <property type="entry name" value="S49_SppA_C"/>
</dbReference>
<evidence type="ECO:0000256" key="2">
    <source>
        <dbReference type="ARBA" id="ARBA00022670"/>
    </source>
</evidence>
<keyword evidence="2" id="KW-0645">Protease</keyword>
<protein>
    <submittedName>
        <fullName evidence="6">Signal peptide peptidase SppA</fullName>
    </submittedName>
</protein>
<evidence type="ECO:0000313" key="6">
    <source>
        <dbReference type="EMBL" id="QVM83418.1"/>
    </source>
</evidence>
<organism evidence="6 7">
    <name type="scientific">Novosphingobium decolorationis</name>
    <dbReference type="NCBI Taxonomy" id="2698673"/>
    <lineage>
        <taxon>Bacteria</taxon>
        <taxon>Pseudomonadati</taxon>
        <taxon>Pseudomonadota</taxon>
        <taxon>Alphaproteobacteria</taxon>
        <taxon>Sphingomonadales</taxon>
        <taxon>Sphingomonadaceae</taxon>
        <taxon>Novosphingobium</taxon>
    </lineage>
</organism>
<feature type="domain" description="Peptidase S49" evidence="5">
    <location>
        <begin position="381"/>
        <end position="530"/>
    </location>
</feature>
<dbReference type="Pfam" id="PF01343">
    <property type="entry name" value="Peptidase_S49"/>
    <property type="match status" value="2"/>
</dbReference>
<evidence type="ECO:0000256" key="3">
    <source>
        <dbReference type="ARBA" id="ARBA00022801"/>
    </source>
</evidence>
<dbReference type="InterPro" id="IPR047217">
    <property type="entry name" value="S49_SppA_67K_type_N"/>
</dbReference>
<dbReference type="PIRSF" id="PIRSF001217">
    <property type="entry name" value="Protease_4_SppA"/>
    <property type="match status" value="1"/>
</dbReference>
<evidence type="ECO:0000256" key="4">
    <source>
        <dbReference type="ARBA" id="ARBA00022825"/>
    </source>
</evidence>
<dbReference type="Gene3D" id="6.20.330.10">
    <property type="match status" value="1"/>
</dbReference>
<accession>A0ABX8E2Y2</accession>
<proteinExistence type="inferred from homology"/>
<dbReference type="RefSeq" id="WP_213502938.1">
    <property type="nucleotide sequence ID" value="NZ_CP054856.1"/>
</dbReference>
<dbReference type="CDD" id="cd07018">
    <property type="entry name" value="S49_SppA_67K_type"/>
    <property type="match status" value="1"/>
</dbReference>
<evidence type="ECO:0000313" key="7">
    <source>
        <dbReference type="Proteomes" id="UP000677126"/>
    </source>
</evidence>
<keyword evidence="4" id="KW-0720">Serine protease</keyword>
<gene>
    <name evidence="6" type="primary">sppA</name>
    <name evidence="6" type="ORF">HT578_06685</name>
</gene>
<dbReference type="PANTHER" id="PTHR33209:SF1">
    <property type="entry name" value="PEPTIDASE S49 DOMAIN-CONTAINING PROTEIN"/>
    <property type="match status" value="1"/>
</dbReference>
<dbReference type="InterPro" id="IPR004634">
    <property type="entry name" value="Pept_S49_pIV"/>
</dbReference>
<name>A0ABX8E2Y2_9SPHN</name>